<dbReference type="WBParaSite" id="JU765_v2.g7539.t1">
    <property type="protein sequence ID" value="JU765_v2.g7539.t1"/>
    <property type="gene ID" value="JU765_v2.g7539"/>
</dbReference>
<name>A0AC34RK45_9BILA</name>
<proteinExistence type="predicted"/>
<protein>
    <submittedName>
        <fullName evidence="2">Peptidase S1 domain-containing protein</fullName>
    </submittedName>
</protein>
<evidence type="ECO:0000313" key="1">
    <source>
        <dbReference type="Proteomes" id="UP000887576"/>
    </source>
</evidence>
<dbReference type="Proteomes" id="UP000887576">
    <property type="component" value="Unplaced"/>
</dbReference>
<accession>A0AC34RK45</accession>
<sequence>MIVDFIILSSILFPILAQPKCGYTPILPDLNSGRIAGGNAAVPYSWPWQVVYCSKSWFGCDLKCGGTVIGSHWILTAGDCITGDHPGDQRVIAGVYNQWNLLEFGETTYEIKNLYLHPEYSDNYYDIGLIETISEIKFGSHVQPVCLPAHDSATVVEPNTAWALGWGSTEDEGDIVGDLRQVNLPFVNYSTCVEEYSGHVDEQLMICAGKTGKGSCKEDTGGPLLVQNKNGSWFQYGITALFGMSCGHDKHPGIYARVSALCDFVSKTTNGT</sequence>
<reference evidence="2" key="1">
    <citation type="submission" date="2022-11" db="UniProtKB">
        <authorList>
            <consortium name="WormBaseParasite"/>
        </authorList>
    </citation>
    <scope>IDENTIFICATION</scope>
</reference>
<organism evidence="1 2">
    <name type="scientific">Panagrolaimus sp. JU765</name>
    <dbReference type="NCBI Taxonomy" id="591449"/>
    <lineage>
        <taxon>Eukaryota</taxon>
        <taxon>Metazoa</taxon>
        <taxon>Ecdysozoa</taxon>
        <taxon>Nematoda</taxon>
        <taxon>Chromadorea</taxon>
        <taxon>Rhabditida</taxon>
        <taxon>Tylenchina</taxon>
        <taxon>Panagrolaimomorpha</taxon>
        <taxon>Panagrolaimoidea</taxon>
        <taxon>Panagrolaimidae</taxon>
        <taxon>Panagrolaimus</taxon>
    </lineage>
</organism>
<evidence type="ECO:0000313" key="2">
    <source>
        <dbReference type="WBParaSite" id="JU765_v2.g7539.t1"/>
    </source>
</evidence>